<dbReference type="RefSeq" id="WP_131447197.1">
    <property type="nucleotide sequence ID" value="NZ_SJZB01000038.1"/>
</dbReference>
<organism evidence="1 2">
    <name type="scientific">Parasulfuritortus cantonensis</name>
    <dbReference type="NCBI Taxonomy" id="2528202"/>
    <lineage>
        <taxon>Bacteria</taxon>
        <taxon>Pseudomonadati</taxon>
        <taxon>Pseudomonadota</taxon>
        <taxon>Betaproteobacteria</taxon>
        <taxon>Nitrosomonadales</taxon>
        <taxon>Thiobacillaceae</taxon>
        <taxon>Parasulfuritortus</taxon>
    </lineage>
</organism>
<name>A0A4R1B9C6_9PROT</name>
<comment type="caution">
    <text evidence="1">The sequence shown here is derived from an EMBL/GenBank/DDBJ whole genome shotgun (WGS) entry which is preliminary data.</text>
</comment>
<accession>A0A4R1B9C6</accession>
<dbReference type="AlphaFoldDB" id="A0A4R1B9C6"/>
<dbReference type="Proteomes" id="UP000295443">
    <property type="component" value="Unassembled WGS sequence"/>
</dbReference>
<evidence type="ECO:0000313" key="1">
    <source>
        <dbReference type="EMBL" id="TCJ13504.1"/>
    </source>
</evidence>
<dbReference type="SUPFAM" id="SSF53448">
    <property type="entry name" value="Nucleotide-diphospho-sugar transferases"/>
    <property type="match status" value="1"/>
</dbReference>
<dbReference type="InterPro" id="IPR029044">
    <property type="entry name" value="Nucleotide-diphossugar_trans"/>
</dbReference>
<keyword evidence="2" id="KW-1185">Reference proteome</keyword>
<sequence>MAGAASRHDFVIVVPVADRPRHLADCLASLAGLLQHHPYAGAVQVLAVDDSLAADNQARHRAIAAEFSAAGLPVHYLDQAAQGDLVAALPASLRGRLAGPLGDGGRRGHKGASVTRNIAYLWLNRLPDTGRPQLFWFVDSDQEFRVNLARGEDEELAYAVDYLGELDRLFSTTGTQVLTGKVVGDPPVSPAVMAGNFVADVTAFLTDLAGLDGDAECRFHGRPARQADDAAYHDMADLFGFRAAAEAWRYPCPLRGRHDHAACLADFAARLGHFFDGEHPTRRSHYRPDAGPAGLKPARTVYTGNYVFSRAGLAWFIPFADLRLRMAGPTLGRIMRAELGDAFASANLPMLHRRTVADSGRAECRPGVVHGGQAVDLSGEFERQYFGDVMLFSMETLCAAGYPGAEPTAVAIAATVAATEAAMRGRYRERQASIAAQVEDLAALFEAPERWWHGTPGLAAARAGVGEFIANLRANFGTGAPAWHRIEDAGVRQAQLDAIAAAIGRYGADRAAWQAALAAGAA</sequence>
<reference evidence="1 2" key="1">
    <citation type="submission" date="2019-03" db="EMBL/GenBank/DDBJ databases">
        <title>Genome sequence of Thiobacillaceae bacterium LSR1, a sulfur-oxidizing bacterium isolated from freshwater sediment.</title>
        <authorList>
            <person name="Li S."/>
        </authorList>
    </citation>
    <scope>NUCLEOTIDE SEQUENCE [LARGE SCALE GENOMIC DNA]</scope>
    <source>
        <strain evidence="1 2">LSR1</strain>
    </source>
</reference>
<evidence type="ECO:0000313" key="2">
    <source>
        <dbReference type="Proteomes" id="UP000295443"/>
    </source>
</evidence>
<dbReference type="OrthoDB" id="8559540at2"/>
<gene>
    <name evidence="1" type="ORF">EZJ19_10120</name>
</gene>
<proteinExistence type="predicted"/>
<dbReference type="EMBL" id="SJZB01000038">
    <property type="protein sequence ID" value="TCJ13504.1"/>
    <property type="molecule type" value="Genomic_DNA"/>
</dbReference>
<protein>
    <submittedName>
        <fullName evidence="1">Uncharacterized protein</fullName>
    </submittedName>
</protein>